<keyword evidence="3" id="KW-1185">Reference proteome</keyword>
<protein>
    <submittedName>
        <fullName evidence="2">Uncharacterized protein</fullName>
    </submittedName>
</protein>
<organism evidence="2 3">
    <name type="scientific">Heyndrickxia oleronia</name>
    <dbReference type="NCBI Taxonomy" id="38875"/>
    <lineage>
        <taxon>Bacteria</taxon>
        <taxon>Bacillati</taxon>
        <taxon>Bacillota</taxon>
        <taxon>Bacilli</taxon>
        <taxon>Bacillales</taxon>
        <taxon>Bacillaceae</taxon>
        <taxon>Heyndrickxia</taxon>
    </lineage>
</organism>
<comment type="caution">
    <text evidence="2">The sequence shown here is derived from an EMBL/GenBank/DDBJ whole genome shotgun (WGS) entry which is preliminary data.</text>
</comment>
<keyword evidence="1" id="KW-0472">Membrane</keyword>
<evidence type="ECO:0000256" key="1">
    <source>
        <dbReference type="SAM" id="Phobius"/>
    </source>
</evidence>
<dbReference type="InterPro" id="IPR058725">
    <property type="entry name" value="YczF"/>
</dbReference>
<feature type="transmembrane region" description="Helical" evidence="1">
    <location>
        <begin position="48"/>
        <end position="68"/>
    </location>
</feature>
<reference evidence="2 3" key="1">
    <citation type="submission" date="2017-01" db="EMBL/GenBank/DDBJ databases">
        <title>Draft genome sequence of Bacillus oleronius.</title>
        <authorList>
            <person name="Allam M."/>
        </authorList>
    </citation>
    <scope>NUCLEOTIDE SEQUENCE [LARGE SCALE GENOMIC DNA]</scope>
    <source>
        <strain evidence="2 3">DSM 9356</strain>
    </source>
</reference>
<proteinExistence type="predicted"/>
<evidence type="ECO:0000313" key="2">
    <source>
        <dbReference type="EMBL" id="OOP67280.1"/>
    </source>
</evidence>
<dbReference type="Proteomes" id="UP000189761">
    <property type="component" value="Unassembled WGS sequence"/>
</dbReference>
<dbReference type="Pfam" id="PF26310">
    <property type="entry name" value="YczF"/>
    <property type="match status" value="1"/>
</dbReference>
<gene>
    <name evidence="2" type="ORF">BWZ43_16480</name>
</gene>
<sequence length="76" mass="8734">MKLFGISIGLISFLIALSIGIDMIMGFELKNAIFNAFNPFRVMDTSEFVVFFFFILVFLIQSITTYVLKKKKRNPS</sequence>
<keyword evidence="1" id="KW-1133">Transmembrane helix</keyword>
<dbReference type="AlphaFoldDB" id="A0A8E2IAD5"/>
<name>A0A8E2IAD5_9BACI</name>
<accession>A0A8E2IAD5</accession>
<dbReference type="EMBL" id="MTLA01000211">
    <property type="protein sequence ID" value="OOP67280.1"/>
    <property type="molecule type" value="Genomic_DNA"/>
</dbReference>
<keyword evidence="1" id="KW-0812">Transmembrane</keyword>
<dbReference type="RefSeq" id="WP_058003171.1">
    <property type="nucleotide sequence ID" value="NZ_CP065424.1"/>
</dbReference>
<evidence type="ECO:0000313" key="3">
    <source>
        <dbReference type="Proteomes" id="UP000189761"/>
    </source>
</evidence>